<evidence type="ECO:0000259" key="1">
    <source>
        <dbReference type="Pfam" id="PF18735"/>
    </source>
</evidence>
<keyword evidence="3" id="KW-1185">Reference proteome</keyword>
<name>A0A9W6JJ64_9HYPH</name>
<reference evidence="2" key="1">
    <citation type="journal article" date="2014" name="Int. J. Syst. Evol. Microbiol.">
        <title>Complete genome sequence of Corynebacterium casei LMG S-19264T (=DSM 44701T), isolated from a smear-ripened cheese.</title>
        <authorList>
            <consortium name="US DOE Joint Genome Institute (JGI-PGF)"/>
            <person name="Walter F."/>
            <person name="Albersmeier A."/>
            <person name="Kalinowski J."/>
            <person name="Ruckert C."/>
        </authorList>
    </citation>
    <scope>NUCLEOTIDE SEQUENCE</scope>
    <source>
        <strain evidence="2">VKM B-2555</strain>
    </source>
</reference>
<dbReference type="AlphaFoldDB" id="A0A9W6JJ64"/>
<protein>
    <recommendedName>
        <fullName evidence="1">RiboL-PSP-HEPN domain-containing protein</fullName>
    </recommendedName>
</protein>
<gene>
    <name evidence="2" type="ORF">GCM10008171_20590</name>
</gene>
<sequence>MDRYRKVRETFESSLYRARNLTEVQDYLSKNYSVALDTSDMLRASVVLSVSSFDHLIHEIFRVEVLHRLNFKKEINNFDIPFNIQIADAEHWPHLVENFVRNKNSYKSFVDPGKFSEALSCFISDPWSHIADDTGLKAKDLKARLRTIYMWRNRIAHEADINPVLGGVSLWPIIKEDVTKAIGDLEKIGKSAIKIMHNDSTT</sequence>
<accession>A0A9W6JJ64</accession>
<reference evidence="2" key="2">
    <citation type="submission" date="2023-01" db="EMBL/GenBank/DDBJ databases">
        <authorList>
            <person name="Sun Q."/>
            <person name="Evtushenko L."/>
        </authorList>
    </citation>
    <scope>NUCLEOTIDE SEQUENCE</scope>
    <source>
        <strain evidence="2">VKM B-2555</strain>
    </source>
</reference>
<dbReference type="Proteomes" id="UP001143364">
    <property type="component" value="Unassembled WGS sequence"/>
</dbReference>
<dbReference type="InterPro" id="IPR041519">
    <property type="entry name" value="HEPN_RiboL-PSP"/>
</dbReference>
<evidence type="ECO:0000313" key="3">
    <source>
        <dbReference type="Proteomes" id="UP001143364"/>
    </source>
</evidence>
<proteinExistence type="predicted"/>
<dbReference type="RefSeq" id="WP_271204667.1">
    <property type="nucleotide sequence ID" value="NZ_BSFK01000010.1"/>
</dbReference>
<evidence type="ECO:0000313" key="2">
    <source>
        <dbReference type="EMBL" id="GLK76805.1"/>
    </source>
</evidence>
<dbReference type="Pfam" id="PF18735">
    <property type="entry name" value="HEPN_RiboL-PSP"/>
    <property type="match status" value="1"/>
</dbReference>
<feature type="domain" description="RiboL-PSP-HEPN" evidence="1">
    <location>
        <begin position="16"/>
        <end position="194"/>
    </location>
</feature>
<comment type="caution">
    <text evidence="2">The sequence shown here is derived from an EMBL/GenBank/DDBJ whole genome shotgun (WGS) entry which is preliminary data.</text>
</comment>
<organism evidence="2 3">
    <name type="scientific">Methylopila jiangsuensis</name>
    <dbReference type="NCBI Taxonomy" id="586230"/>
    <lineage>
        <taxon>Bacteria</taxon>
        <taxon>Pseudomonadati</taxon>
        <taxon>Pseudomonadota</taxon>
        <taxon>Alphaproteobacteria</taxon>
        <taxon>Hyphomicrobiales</taxon>
        <taxon>Methylopilaceae</taxon>
        <taxon>Methylopila</taxon>
    </lineage>
</organism>
<dbReference type="EMBL" id="BSFK01000010">
    <property type="protein sequence ID" value="GLK76805.1"/>
    <property type="molecule type" value="Genomic_DNA"/>
</dbReference>